<dbReference type="Proteomes" id="UP001519460">
    <property type="component" value="Unassembled WGS sequence"/>
</dbReference>
<feature type="domain" description="Non-haem dioxygenase N-terminal" evidence="4">
    <location>
        <begin position="8"/>
        <end position="130"/>
    </location>
</feature>
<dbReference type="SUPFAM" id="SSF51197">
    <property type="entry name" value="Clavaminate synthase-like"/>
    <property type="match status" value="1"/>
</dbReference>
<dbReference type="Gene3D" id="2.60.120.330">
    <property type="entry name" value="B-lactam Antibiotic, Isopenicillin N Synthase, Chain"/>
    <property type="match status" value="1"/>
</dbReference>
<dbReference type="GO" id="GO:0016491">
    <property type="term" value="F:oxidoreductase activity"/>
    <property type="evidence" value="ECO:0007669"/>
    <property type="project" value="UniProtKB-KW"/>
</dbReference>
<organism evidence="5 6">
    <name type="scientific">Batillaria attramentaria</name>
    <dbReference type="NCBI Taxonomy" id="370345"/>
    <lineage>
        <taxon>Eukaryota</taxon>
        <taxon>Metazoa</taxon>
        <taxon>Spiralia</taxon>
        <taxon>Lophotrochozoa</taxon>
        <taxon>Mollusca</taxon>
        <taxon>Gastropoda</taxon>
        <taxon>Caenogastropoda</taxon>
        <taxon>Sorbeoconcha</taxon>
        <taxon>Cerithioidea</taxon>
        <taxon>Batillariidae</taxon>
        <taxon>Batillaria</taxon>
    </lineage>
</organism>
<evidence type="ECO:0000256" key="3">
    <source>
        <dbReference type="ARBA" id="ARBA00023004"/>
    </source>
</evidence>
<evidence type="ECO:0000256" key="1">
    <source>
        <dbReference type="ARBA" id="ARBA00022723"/>
    </source>
</evidence>
<keyword evidence="6" id="KW-1185">Reference proteome</keyword>
<keyword evidence="1" id="KW-0479">Metal-binding</keyword>
<reference evidence="5 6" key="1">
    <citation type="journal article" date="2023" name="Sci. Data">
        <title>Genome assembly of the Korean intertidal mud-creeper Batillaria attramentaria.</title>
        <authorList>
            <person name="Patra A.K."/>
            <person name="Ho P.T."/>
            <person name="Jun S."/>
            <person name="Lee S.J."/>
            <person name="Kim Y."/>
            <person name="Won Y.J."/>
        </authorList>
    </citation>
    <scope>NUCLEOTIDE SEQUENCE [LARGE SCALE GENOMIC DNA]</scope>
    <source>
        <strain evidence="5">Wonlab-2016</strain>
    </source>
</reference>
<keyword evidence="3" id="KW-0408">Iron</keyword>
<evidence type="ECO:0000313" key="5">
    <source>
        <dbReference type="EMBL" id="KAK7489015.1"/>
    </source>
</evidence>
<comment type="caution">
    <text evidence="5">The sequence shown here is derived from an EMBL/GenBank/DDBJ whole genome shotgun (WGS) entry which is preliminary data.</text>
</comment>
<dbReference type="InterPro" id="IPR026992">
    <property type="entry name" value="DIOX_N"/>
</dbReference>
<evidence type="ECO:0000259" key="4">
    <source>
        <dbReference type="Pfam" id="PF14226"/>
    </source>
</evidence>
<proteinExistence type="predicted"/>
<dbReference type="AlphaFoldDB" id="A0ABD0KP51"/>
<sequence length="219" mass="24873">MVDTEITLPAIDMGKARDPDLRREVARQLVHALETVGFVFIENVVGFEPHTLLDKARWFFSLPDAQKQEVARKLWNPLSKNHYRGYFPLQEGEVSYKEGYEIGREVPENTQHMPDDLQVHPFFQEPNMWPGSAEGGEQFRTQLLTHYNAALQCGAEVLRLVSLGSGLKDDWFQSLFFPNSLSTLRLLHYPPRPGVVSPTARDGETVLCCSDHSDSGLYL</sequence>
<protein>
    <recommendedName>
        <fullName evidence="4">Non-haem dioxygenase N-terminal domain-containing protein</fullName>
    </recommendedName>
</protein>
<name>A0ABD0KP51_9CAEN</name>
<evidence type="ECO:0000256" key="2">
    <source>
        <dbReference type="ARBA" id="ARBA00023002"/>
    </source>
</evidence>
<dbReference type="GO" id="GO:0046872">
    <property type="term" value="F:metal ion binding"/>
    <property type="evidence" value="ECO:0007669"/>
    <property type="project" value="UniProtKB-KW"/>
</dbReference>
<keyword evidence="2" id="KW-0560">Oxidoreductase</keyword>
<dbReference type="PANTHER" id="PTHR10209:SF881">
    <property type="entry name" value="FI07970P-RELATED"/>
    <property type="match status" value="1"/>
</dbReference>
<dbReference type="PANTHER" id="PTHR10209">
    <property type="entry name" value="OXIDOREDUCTASE, 2OG-FE II OXYGENASE FAMILY PROTEIN"/>
    <property type="match status" value="1"/>
</dbReference>
<dbReference type="EMBL" id="JACVVK020000143">
    <property type="protein sequence ID" value="KAK7489015.1"/>
    <property type="molecule type" value="Genomic_DNA"/>
</dbReference>
<accession>A0ABD0KP51</accession>
<evidence type="ECO:0000313" key="6">
    <source>
        <dbReference type="Proteomes" id="UP001519460"/>
    </source>
</evidence>
<dbReference type="Pfam" id="PF14226">
    <property type="entry name" value="DIOX_N"/>
    <property type="match status" value="1"/>
</dbReference>
<dbReference type="InterPro" id="IPR027443">
    <property type="entry name" value="IPNS-like_sf"/>
</dbReference>
<gene>
    <name evidence="5" type="ORF">BaRGS_00019676</name>
</gene>